<proteinExistence type="predicted"/>
<dbReference type="Pfam" id="PF12975">
    <property type="entry name" value="DUF3859"/>
    <property type="match status" value="1"/>
</dbReference>
<reference evidence="3 4" key="1">
    <citation type="submission" date="2016-10" db="EMBL/GenBank/DDBJ databases">
        <authorList>
            <person name="de Groot N.N."/>
        </authorList>
    </citation>
    <scope>NUCLEOTIDE SEQUENCE [LARGE SCALE GENOMIC DNA]</scope>
    <source>
        <strain evidence="3 4">DSM 16213</strain>
    </source>
</reference>
<evidence type="ECO:0000256" key="1">
    <source>
        <dbReference type="SAM" id="SignalP"/>
    </source>
</evidence>
<keyword evidence="4" id="KW-1185">Reference proteome</keyword>
<dbReference type="AlphaFoldDB" id="A0A1H8IKK9"/>
<organism evidence="3 4">
    <name type="scientific">Loktanella fryxellensis</name>
    <dbReference type="NCBI Taxonomy" id="245187"/>
    <lineage>
        <taxon>Bacteria</taxon>
        <taxon>Pseudomonadati</taxon>
        <taxon>Pseudomonadota</taxon>
        <taxon>Alphaproteobacteria</taxon>
        <taxon>Rhodobacterales</taxon>
        <taxon>Roseobacteraceae</taxon>
        <taxon>Loktanella</taxon>
    </lineage>
</organism>
<keyword evidence="1" id="KW-0732">Signal</keyword>
<gene>
    <name evidence="3" type="ORF">SAMN04488003_12627</name>
</gene>
<protein>
    <recommendedName>
        <fullName evidence="2">DUF3859 domain-containing protein</fullName>
    </recommendedName>
</protein>
<dbReference type="Gene3D" id="2.60.40.2390">
    <property type="match status" value="1"/>
</dbReference>
<evidence type="ECO:0000259" key="2">
    <source>
        <dbReference type="Pfam" id="PF12975"/>
    </source>
</evidence>
<feature type="chain" id="PRO_5011651633" description="DUF3859 domain-containing protein" evidence="1">
    <location>
        <begin position="19"/>
        <end position="177"/>
    </location>
</feature>
<dbReference type="InterPro" id="IPR024331">
    <property type="entry name" value="DUF3859"/>
</dbReference>
<dbReference type="EMBL" id="FOCI01000026">
    <property type="protein sequence ID" value="SEN68725.1"/>
    <property type="molecule type" value="Genomic_DNA"/>
</dbReference>
<name>A0A1H8IKK9_9RHOB</name>
<accession>A0A1H8IKK9</accession>
<dbReference type="STRING" id="245187.SAMN04488003_12627"/>
<evidence type="ECO:0000313" key="4">
    <source>
        <dbReference type="Proteomes" id="UP000199585"/>
    </source>
</evidence>
<dbReference type="Proteomes" id="UP000199585">
    <property type="component" value="Unassembled WGS sequence"/>
</dbReference>
<evidence type="ECO:0000313" key="3">
    <source>
        <dbReference type="EMBL" id="SEN68725.1"/>
    </source>
</evidence>
<feature type="domain" description="DUF3859" evidence="2">
    <location>
        <begin position="60"/>
        <end position="157"/>
    </location>
</feature>
<feature type="signal peptide" evidence="1">
    <location>
        <begin position="1"/>
        <end position="18"/>
    </location>
</feature>
<sequence length="177" mass="18585">MRMTITLLAALSPITAVAQADTMSAAIASLEAGVICPPPTVGSTPAPGTLAGTTHLIEDEPPFVSPSQRVPAVIGIGFGIKSMATDPFGLQDVTITVTHPPMGPTAATTQSFQTRIDGTAPSLTFYQFDFDYELVQGPWQMQAEKDGEILFTTSFDVVAPQAAPDLARVCGFEELLS</sequence>
<dbReference type="OrthoDB" id="7864302at2"/>